<dbReference type="Gene3D" id="1.10.4080.10">
    <property type="entry name" value="ADP-ribosylation/Crystallin J1"/>
    <property type="match status" value="1"/>
</dbReference>
<protein>
    <recommendedName>
        <fullName evidence="4">ADP-ribosylglycohydrolase</fullName>
    </recommendedName>
</protein>
<dbReference type="SUPFAM" id="SSF101478">
    <property type="entry name" value="ADP-ribosylglycohydrolase"/>
    <property type="match status" value="1"/>
</dbReference>
<evidence type="ECO:0000313" key="2">
    <source>
        <dbReference type="EMBL" id="PKQ28322.1"/>
    </source>
</evidence>
<dbReference type="PANTHER" id="PTHR16222">
    <property type="entry name" value="ADP-RIBOSYLGLYCOHYDROLASE"/>
    <property type="match status" value="1"/>
</dbReference>
<gene>
    <name evidence="2" type="ORF">CVT63_03370</name>
</gene>
<feature type="binding site" evidence="1">
    <location>
        <position position="208"/>
    </location>
    <ligand>
        <name>Mg(2+)</name>
        <dbReference type="ChEBI" id="CHEBI:18420"/>
        <label>1</label>
    </ligand>
</feature>
<sequence length="271" mass="29522">MLGAIAGDIIGQVYEFDNIKTTDFPLFKADSTFTDDTVLTVAVADVILNGGDYARMFKDYFKRYPGRGYGGTFQGWASSAETEPYNSFGNGSAMRVSPVGFAFASLDEVLAEAKRSAEVTHNHPEGIKGAQSVAAAIFLARTGKTKEEIKRYVEKQFGYDLNEPLDEIREYYTYDVTCQGSVPQSIIAFLESNDFEDAIRKAVSLGGDSDTIACIVGGIADAYYGGIPEPIKIETMARLDERLTSVVLAFENFTAGEDRTPVSNIDADPIL</sequence>
<keyword evidence="1" id="KW-0460">Magnesium</keyword>
<dbReference type="InterPro" id="IPR005502">
    <property type="entry name" value="Ribosyl_crysJ1"/>
</dbReference>
<feature type="binding site" evidence="1">
    <location>
        <position position="36"/>
    </location>
    <ligand>
        <name>Mg(2+)</name>
        <dbReference type="ChEBI" id="CHEBI:18420"/>
        <label>1</label>
    </ligand>
</feature>
<comment type="cofactor">
    <cofactor evidence="1">
        <name>Mg(2+)</name>
        <dbReference type="ChEBI" id="CHEBI:18420"/>
    </cofactor>
    <text evidence="1">Binds 2 magnesium ions per subunit.</text>
</comment>
<evidence type="ECO:0000256" key="1">
    <source>
        <dbReference type="PIRSR" id="PIRSR605502-1"/>
    </source>
</evidence>
<proteinExistence type="predicted"/>
<dbReference type="EMBL" id="PHEX01000021">
    <property type="protein sequence ID" value="PKQ28322.1"/>
    <property type="molecule type" value="Genomic_DNA"/>
</dbReference>
<organism evidence="2 3">
    <name type="scientific">Candidatus Anoxymicrobium japonicum</name>
    <dbReference type="NCBI Taxonomy" id="2013648"/>
    <lineage>
        <taxon>Bacteria</taxon>
        <taxon>Bacillati</taxon>
        <taxon>Actinomycetota</taxon>
        <taxon>Candidatus Geothermincolia</taxon>
        <taxon>Candidatus Geothermincolales</taxon>
        <taxon>Candidatus Anoxymicrobiaceae</taxon>
        <taxon>Candidatus Anoxymicrobium</taxon>
    </lineage>
</organism>
<dbReference type="GO" id="GO:0046872">
    <property type="term" value="F:metal ion binding"/>
    <property type="evidence" value="ECO:0007669"/>
    <property type="project" value="UniProtKB-KW"/>
</dbReference>
<dbReference type="PANTHER" id="PTHR16222:SF12">
    <property type="entry name" value="ADP-RIBOSYLGLYCOHYDROLASE-RELATED"/>
    <property type="match status" value="1"/>
</dbReference>
<dbReference type="AlphaFoldDB" id="A0A2N3G6R8"/>
<evidence type="ECO:0000313" key="3">
    <source>
        <dbReference type="Proteomes" id="UP000233654"/>
    </source>
</evidence>
<feature type="binding site" evidence="1">
    <location>
        <position position="35"/>
    </location>
    <ligand>
        <name>Mg(2+)</name>
        <dbReference type="ChEBI" id="CHEBI:18420"/>
        <label>1</label>
    </ligand>
</feature>
<accession>A0A2N3G6R8</accession>
<feature type="binding site" evidence="1">
    <location>
        <position position="210"/>
    </location>
    <ligand>
        <name>Mg(2+)</name>
        <dbReference type="ChEBI" id="CHEBI:18420"/>
        <label>1</label>
    </ligand>
</feature>
<reference evidence="2 3" key="1">
    <citation type="journal article" date="2017" name="ISME J.">
        <title>Potential for microbial H2 and metal transformations associated with novel bacteria and archaea in deep terrestrial subsurface sediments.</title>
        <authorList>
            <person name="Hernsdorf A.W."/>
            <person name="Amano Y."/>
            <person name="Miyakawa K."/>
            <person name="Ise K."/>
            <person name="Suzuki Y."/>
            <person name="Anantharaman K."/>
            <person name="Probst A."/>
            <person name="Burstein D."/>
            <person name="Thomas B.C."/>
            <person name="Banfield J.F."/>
        </authorList>
    </citation>
    <scope>NUCLEOTIDE SEQUENCE [LARGE SCALE GENOMIC DNA]</scope>
    <source>
        <strain evidence="2">HGW-Actinobacteria-3</strain>
    </source>
</reference>
<dbReference type="InterPro" id="IPR050792">
    <property type="entry name" value="ADP-ribosylglycohydrolase"/>
</dbReference>
<name>A0A2N3G6R8_9ACTN</name>
<dbReference type="InterPro" id="IPR036705">
    <property type="entry name" value="Ribosyl_crysJ1_sf"/>
</dbReference>
<feature type="binding site" evidence="1">
    <location>
        <position position="211"/>
    </location>
    <ligand>
        <name>Mg(2+)</name>
        <dbReference type="ChEBI" id="CHEBI:18420"/>
        <label>1</label>
    </ligand>
</feature>
<dbReference type="Proteomes" id="UP000233654">
    <property type="component" value="Unassembled WGS sequence"/>
</dbReference>
<keyword evidence="1" id="KW-0479">Metal-binding</keyword>
<feature type="binding site" evidence="1">
    <location>
        <position position="34"/>
    </location>
    <ligand>
        <name>Mg(2+)</name>
        <dbReference type="ChEBI" id="CHEBI:18420"/>
        <label>1</label>
    </ligand>
</feature>
<dbReference type="Pfam" id="PF03747">
    <property type="entry name" value="ADP_ribosyl_GH"/>
    <property type="match status" value="1"/>
</dbReference>
<comment type="caution">
    <text evidence="2">The sequence shown here is derived from an EMBL/GenBank/DDBJ whole genome shotgun (WGS) entry which is preliminary data.</text>
</comment>
<evidence type="ECO:0008006" key="4">
    <source>
        <dbReference type="Google" id="ProtNLM"/>
    </source>
</evidence>